<proteinExistence type="inferred from homology"/>
<keyword evidence="9 23" id="KW-1133">Transmembrane helix</keyword>
<dbReference type="PROSITE" id="PS50113">
    <property type="entry name" value="PAC"/>
    <property type="match status" value="1"/>
</dbReference>
<sequence length="760" mass="85970">MPVMKGLLAPQNTFLDTIANHFDGTHSNFLLGNAQGRQGYPIVYCSDGFCELTGFVRTEVMQKTCTCRFLHGAETSERVRQQVDKALEGQQEYQGEVCFYMKNGNPFQCLLDIVPIKNEKGEVVLFLFSFKDVTESYGKSHQHRGRGSRKRSRSHFSQARERGRTVLYHLTNQFSKRGKGKLPNSVFQKPSLPEYKVAAVQKSRFILLHYSVSKALWDWLILLATFYVAVTVPFNVCFVSHQDDDCDSRSTIASDIAVEMLFILDIILNFRTTFVSQSGQVVYDAHSIYLHYCGTWFFIDLFAALPFDLLYAFNITVTSLVHLLKTVRLLRLLRLLQKLDRYSQYSAVVLTLLMSVFALLAHWMACVWYVIGRKEIESSDPVTWDIGWLQELGKRLETPYINSTVGGPSMPSAYIASLYFTLSSLTSVGFGNVCANTDAEKIFSICIMLMGALMHAVVFGNVTAIIQRMYSRRSLYHTRMKDIKDFIRVHRLPQLLKQRMLEYFQTTWSVNNGINANELLRDFPDELRADIAMHLNKDILQLPVFERASRGCLRSLSLHIKTSFCAPGEYLIRQGDALQANYFVCSGSLEVLKGGMVLAILGKGDLIGADLTAQDQVIKTNADVKALTYCDLQHISVRALREVLGLYPEYGSRFSSDIHHNLTYNLREGSEAEVRTAHAHSITLSLTQSLTQSLLYVDCVNCNGIVTHSDSLLILSLVFFLYLSGCWSRHMPLCVWTCMCVSMTCECPRVNDSTLCVGVN</sequence>
<feature type="transmembrane region" description="Helical" evidence="23">
    <location>
        <begin position="442"/>
        <end position="466"/>
    </location>
</feature>
<dbReference type="GeneTree" id="ENSGT00940000156363"/>
<keyword evidence="7" id="KW-0851">Voltage-gated channel</keyword>
<accession>A0A8C7MWK4</accession>
<evidence type="ECO:0000256" key="5">
    <source>
        <dbReference type="ARBA" id="ARBA00022692"/>
    </source>
</evidence>
<evidence type="ECO:0000313" key="27">
    <source>
        <dbReference type="Ensembl" id="ENSOKIP00005084724.1"/>
    </source>
</evidence>
<name>A0A8C7MWK4_ONCKI</name>
<keyword evidence="28" id="KW-1185">Reference proteome</keyword>
<dbReference type="AlphaFoldDB" id="A0A8C7MWK4"/>
<evidence type="ECO:0000256" key="22">
    <source>
        <dbReference type="SAM" id="MobiDB-lite"/>
    </source>
</evidence>
<dbReference type="FunFam" id="3.30.450.20:FF:000001">
    <property type="entry name" value="Potassium voltage-gated channel subfamily H member 7"/>
    <property type="match status" value="1"/>
</dbReference>
<dbReference type="InterPro" id="IPR003950">
    <property type="entry name" value="K_chnl_volt-dep_ELK"/>
</dbReference>
<feature type="transmembrane region" description="Helical" evidence="23">
    <location>
        <begin position="252"/>
        <end position="270"/>
    </location>
</feature>
<dbReference type="Gene3D" id="2.60.120.10">
    <property type="entry name" value="Jelly Rolls"/>
    <property type="match status" value="1"/>
</dbReference>
<keyword evidence="3" id="KW-0813">Transport</keyword>
<dbReference type="SUPFAM" id="SSF55785">
    <property type="entry name" value="PYP-like sensor domain (PAS domain)"/>
    <property type="match status" value="1"/>
</dbReference>
<dbReference type="Ensembl" id="ENSOKIT00005090537.1">
    <property type="protein sequence ID" value="ENSOKIP00005084724.1"/>
    <property type="gene ID" value="ENSOKIG00005036751.1"/>
</dbReference>
<keyword evidence="6" id="KW-0631">Potassium channel</keyword>
<comment type="subunit">
    <text evidence="2">The potassium channel is probably composed of a homo- or heterotetrameric complex of pore-forming alpha subunits that can associate with modulating beta subunits.</text>
</comment>
<evidence type="ECO:0000256" key="19">
    <source>
        <dbReference type="ARBA" id="ARBA00076367"/>
    </source>
</evidence>
<evidence type="ECO:0000256" key="13">
    <source>
        <dbReference type="ARBA" id="ARBA00023303"/>
    </source>
</evidence>
<dbReference type="PROSITE" id="PS50042">
    <property type="entry name" value="CNMP_BINDING_3"/>
    <property type="match status" value="1"/>
</dbReference>
<feature type="domain" description="PAC" evidence="26">
    <location>
        <begin position="93"/>
        <end position="145"/>
    </location>
</feature>
<reference evidence="27" key="1">
    <citation type="submission" date="2025-08" db="UniProtKB">
        <authorList>
            <consortium name="Ensembl"/>
        </authorList>
    </citation>
    <scope>IDENTIFICATION</scope>
</reference>
<gene>
    <name evidence="27" type="primary">KCNH4</name>
    <name evidence="27" type="synonym">LOC109893322</name>
</gene>
<evidence type="ECO:0000256" key="14">
    <source>
        <dbReference type="ARBA" id="ARBA00034430"/>
    </source>
</evidence>
<evidence type="ECO:0000256" key="7">
    <source>
        <dbReference type="ARBA" id="ARBA00022882"/>
    </source>
</evidence>
<dbReference type="InterPro" id="IPR005821">
    <property type="entry name" value="Ion_trans_dom"/>
</dbReference>
<reference evidence="27" key="2">
    <citation type="submission" date="2025-09" db="UniProtKB">
        <authorList>
            <consortium name="Ensembl"/>
        </authorList>
    </citation>
    <scope>IDENTIFICATION</scope>
</reference>
<keyword evidence="11 23" id="KW-0472">Membrane</keyword>
<dbReference type="Gene3D" id="1.10.287.70">
    <property type="match status" value="1"/>
</dbReference>
<evidence type="ECO:0000256" key="9">
    <source>
        <dbReference type="ARBA" id="ARBA00022989"/>
    </source>
</evidence>
<feature type="compositionally biased region" description="Basic residues" evidence="22">
    <location>
        <begin position="140"/>
        <end position="154"/>
    </location>
</feature>
<dbReference type="Pfam" id="PF00027">
    <property type="entry name" value="cNMP_binding"/>
    <property type="match status" value="1"/>
</dbReference>
<evidence type="ECO:0000256" key="20">
    <source>
        <dbReference type="ARBA" id="ARBA00082973"/>
    </source>
</evidence>
<evidence type="ECO:0000256" key="23">
    <source>
        <dbReference type="SAM" id="Phobius"/>
    </source>
</evidence>
<dbReference type="SMART" id="SM00100">
    <property type="entry name" value="cNMP"/>
    <property type="match status" value="1"/>
</dbReference>
<dbReference type="SMART" id="SM00086">
    <property type="entry name" value="PAC"/>
    <property type="match status" value="1"/>
</dbReference>
<feature type="transmembrane region" description="Helical" evidence="23">
    <location>
        <begin position="413"/>
        <end position="435"/>
    </location>
</feature>
<dbReference type="GO" id="GO:0042391">
    <property type="term" value="P:regulation of membrane potential"/>
    <property type="evidence" value="ECO:0007669"/>
    <property type="project" value="TreeGrafter"/>
</dbReference>
<evidence type="ECO:0000256" key="2">
    <source>
        <dbReference type="ARBA" id="ARBA00011552"/>
    </source>
</evidence>
<feature type="transmembrane region" description="Helical" evidence="23">
    <location>
        <begin position="216"/>
        <end position="240"/>
    </location>
</feature>
<keyword evidence="5 23" id="KW-0812">Transmembrane</keyword>
<dbReference type="InterPro" id="IPR000595">
    <property type="entry name" value="cNMP-bd_dom"/>
</dbReference>
<evidence type="ECO:0000313" key="28">
    <source>
        <dbReference type="Proteomes" id="UP000694557"/>
    </source>
</evidence>
<dbReference type="InterPro" id="IPR050818">
    <property type="entry name" value="KCNH_animal-type"/>
</dbReference>
<comment type="catalytic activity">
    <reaction evidence="14">
        <text>K(+)(in) = K(+)(out)</text>
        <dbReference type="Rhea" id="RHEA:29463"/>
        <dbReference type="ChEBI" id="CHEBI:29103"/>
    </reaction>
</comment>
<evidence type="ECO:0000256" key="17">
    <source>
        <dbReference type="ARBA" id="ARBA00074373"/>
    </source>
</evidence>
<evidence type="ECO:0000256" key="4">
    <source>
        <dbReference type="ARBA" id="ARBA00022538"/>
    </source>
</evidence>
<dbReference type="PRINTS" id="PR01465">
    <property type="entry name" value="ELKCHANNEL"/>
</dbReference>
<keyword evidence="13" id="KW-0407">Ion channel</keyword>
<dbReference type="NCBIfam" id="TIGR00229">
    <property type="entry name" value="sensory_box"/>
    <property type="match status" value="1"/>
</dbReference>
<dbReference type="InterPro" id="IPR000700">
    <property type="entry name" value="PAS-assoc_C"/>
</dbReference>
<evidence type="ECO:0000256" key="6">
    <source>
        <dbReference type="ARBA" id="ARBA00022826"/>
    </source>
</evidence>
<organism evidence="27 28">
    <name type="scientific">Oncorhynchus kisutch</name>
    <name type="common">Coho salmon</name>
    <name type="synonym">Salmo kisutch</name>
    <dbReference type="NCBI Taxonomy" id="8019"/>
    <lineage>
        <taxon>Eukaryota</taxon>
        <taxon>Metazoa</taxon>
        <taxon>Chordata</taxon>
        <taxon>Craniata</taxon>
        <taxon>Vertebrata</taxon>
        <taxon>Euteleostomi</taxon>
        <taxon>Actinopterygii</taxon>
        <taxon>Neopterygii</taxon>
        <taxon>Teleostei</taxon>
        <taxon>Protacanthopterygii</taxon>
        <taxon>Salmoniformes</taxon>
        <taxon>Salmonidae</taxon>
        <taxon>Salmoninae</taxon>
        <taxon>Oncorhynchus</taxon>
    </lineage>
</organism>
<dbReference type="Pfam" id="PF13426">
    <property type="entry name" value="PAS_9"/>
    <property type="match status" value="1"/>
</dbReference>
<dbReference type="FunFam" id="2.60.120.10:FF:000014">
    <property type="entry name" value="Potassium voltage-gated channel, subfamily H (Eag-related), member 4"/>
    <property type="match status" value="1"/>
</dbReference>
<dbReference type="GO" id="GO:0005886">
    <property type="term" value="C:plasma membrane"/>
    <property type="evidence" value="ECO:0007669"/>
    <property type="project" value="TreeGrafter"/>
</dbReference>
<evidence type="ECO:0000256" key="16">
    <source>
        <dbReference type="ARBA" id="ARBA00061598"/>
    </source>
</evidence>
<comment type="subcellular location">
    <subcellularLocation>
        <location evidence="1">Membrane</location>
        <topology evidence="1">Multi-pass membrane protein</topology>
    </subcellularLocation>
</comment>
<feature type="transmembrane region" description="Helical" evidence="23">
    <location>
        <begin position="345"/>
        <end position="371"/>
    </location>
</feature>
<evidence type="ECO:0000259" key="25">
    <source>
        <dbReference type="PROSITE" id="PS50112"/>
    </source>
</evidence>
<dbReference type="Proteomes" id="UP000694557">
    <property type="component" value="Unassembled WGS sequence"/>
</dbReference>
<keyword evidence="10" id="KW-0406">Ion transport</keyword>
<dbReference type="SUPFAM" id="SSF81324">
    <property type="entry name" value="Voltage-gated potassium channels"/>
    <property type="match status" value="1"/>
</dbReference>
<dbReference type="FunFam" id="1.10.1200.260:FF:000002">
    <property type="entry name" value="Potassium voltage-gated channel subfamily H member 8"/>
    <property type="match status" value="1"/>
</dbReference>
<dbReference type="InterPro" id="IPR014710">
    <property type="entry name" value="RmlC-like_jellyroll"/>
</dbReference>
<feature type="transmembrane region" description="Helical" evidence="23">
    <location>
        <begin position="296"/>
        <end position="324"/>
    </location>
</feature>
<dbReference type="InterPro" id="IPR035965">
    <property type="entry name" value="PAS-like_dom_sf"/>
</dbReference>
<evidence type="ECO:0000256" key="12">
    <source>
        <dbReference type="ARBA" id="ARBA00023180"/>
    </source>
</evidence>
<protein>
    <recommendedName>
        <fullName evidence="17">Voltage-gated delayed rectifier potassium channel KCNH4</fullName>
    </recommendedName>
    <alternativeName>
        <fullName evidence="21">Brain-specific eag-like channel 2</fullName>
    </alternativeName>
    <alternativeName>
        <fullName evidence="19">Ether-a-go-go-like potassium channel 1</fullName>
    </alternativeName>
    <alternativeName>
        <fullName evidence="18">Potassium voltage-gated channel subfamily H member 4</fullName>
    </alternativeName>
    <alternativeName>
        <fullName evidence="20">Voltage-gated potassium channel subunit Kv12.3</fullName>
    </alternativeName>
</protein>
<evidence type="ECO:0000259" key="24">
    <source>
        <dbReference type="PROSITE" id="PS50042"/>
    </source>
</evidence>
<evidence type="ECO:0000256" key="3">
    <source>
        <dbReference type="ARBA" id="ARBA00022448"/>
    </source>
</evidence>
<dbReference type="PANTHER" id="PTHR10217">
    <property type="entry name" value="VOLTAGE AND LIGAND GATED POTASSIUM CHANNEL"/>
    <property type="match status" value="1"/>
</dbReference>
<evidence type="ECO:0000256" key="18">
    <source>
        <dbReference type="ARBA" id="ARBA00075970"/>
    </source>
</evidence>
<dbReference type="InterPro" id="IPR000014">
    <property type="entry name" value="PAS"/>
</dbReference>
<dbReference type="GO" id="GO:0005249">
    <property type="term" value="F:voltage-gated potassium channel activity"/>
    <property type="evidence" value="ECO:0007669"/>
    <property type="project" value="InterPro"/>
</dbReference>
<dbReference type="CDD" id="cd00038">
    <property type="entry name" value="CAP_ED"/>
    <property type="match status" value="1"/>
</dbReference>
<dbReference type="CDD" id="cd00130">
    <property type="entry name" value="PAS"/>
    <property type="match status" value="1"/>
</dbReference>
<evidence type="ECO:0000256" key="1">
    <source>
        <dbReference type="ARBA" id="ARBA00004141"/>
    </source>
</evidence>
<evidence type="ECO:0000256" key="15">
    <source>
        <dbReference type="ARBA" id="ARBA00058898"/>
    </source>
</evidence>
<dbReference type="Pfam" id="PF00520">
    <property type="entry name" value="Ion_trans"/>
    <property type="match status" value="1"/>
</dbReference>
<dbReference type="PRINTS" id="PR01463">
    <property type="entry name" value="EAGCHANLFMLY"/>
</dbReference>
<feature type="domain" description="Cyclic nucleotide-binding" evidence="24">
    <location>
        <begin position="544"/>
        <end position="661"/>
    </location>
</feature>
<evidence type="ECO:0000256" key="10">
    <source>
        <dbReference type="ARBA" id="ARBA00023065"/>
    </source>
</evidence>
<comment type="similarity">
    <text evidence="16">Belongs to the potassium channel family. H (Eag) (TC 1.A.1.20) subfamily. Kv12.3/KCNH4 sub-subfamily.</text>
</comment>
<dbReference type="InterPro" id="IPR003938">
    <property type="entry name" value="K_chnl_volt-dep_EAG/ELK/ERG"/>
</dbReference>
<dbReference type="GO" id="GO:0034702">
    <property type="term" value="C:monoatomic ion channel complex"/>
    <property type="evidence" value="ECO:0007669"/>
    <property type="project" value="UniProtKB-KW"/>
</dbReference>
<keyword evidence="4" id="KW-0633">Potassium transport</keyword>
<dbReference type="PROSITE" id="PS50112">
    <property type="entry name" value="PAS"/>
    <property type="match status" value="1"/>
</dbReference>
<dbReference type="SUPFAM" id="SSF51206">
    <property type="entry name" value="cAMP-binding domain-like"/>
    <property type="match status" value="1"/>
</dbReference>
<dbReference type="Gene3D" id="3.30.450.20">
    <property type="entry name" value="PAS domain"/>
    <property type="match status" value="1"/>
</dbReference>
<keyword evidence="8" id="KW-0630">Potassium</keyword>
<evidence type="ECO:0000256" key="11">
    <source>
        <dbReference type="ARBA" id="ARBA00023136"/>
    </source>
</evidence>
<evidence type="ECO:0000256" key="8">
    <source>
        <dbReference type="ARBA" id="ARBA00022958"/>
    </source>
</evidence>
<dbReference type="Gene3D" id="1.10.1200.260">
    <property type="match status" value="1"/>
</dbReference>
<evidence type="ECO:0000259" key="26">
    <source>
        <dbReference type="PROSITE" id="PS50113"/>
    </source>
</evidence>
<feature type="domain" description="PAS" evidence="25">
    <location>
        <begin position="14"/>
        <end position="90"/>
    </location>
</feature>
<dbReference type="PANTHER" id="PTHR10217:SF630">
    <property type="entry name" value="POTASSIUM VOLTAGE-GATED CHANNEL SUBFAMILY H MEMBER 4"/>
    <property type="match status" value="1"/>
</dbReference>
<dbReference type="InterPro" id="IPR018490">
    <property type="entry name" value="cNMP-bd_dom_sf"/>
</dbReference>
<keyword evidence="12" id="KW-0325">Glycoprotein</keyword>
<evidence type="ECO:0000256" key="21">
    <source>
        <dbReference type="ARBA" id="ARBA00083198"/>
    </source>
</evidence>
<comment type="function">
    <text evidence="15">Pore-forming (alpha) subunit of a voltage-gated delayed rectifier. Activates at more negative voltages, exhibits fast prepulse-independent activation kinetics and deactivates much more slowly, but shows no inactivation.</text>
</comment>
<feature type="region of interest" description="Disordered" evidence="22">
    <location>
        <begin position="138"/>
        <end position="159"/>
    </location>
</feature>
<dbReference type="InterPro" id="IPR001610">
    <property type="entry name" value="PAC"/>
</dbReference>